<dbReference type="InterPro" id="IPR011004">
    <property type="entry name" value="Trimer_LpxA-like_sf"/>
</dbReference>
<dbReference type="NCBIfam" id="TIGR01852">
    <property type="entry name" value="lipid_A_lpxA"/>
    <property type="match status" value="1"/>
</dbReference>
<dbReference type="EC" id="2.3.1.129" evidence="7"/>
<dbReference type="InterPro" id="IPR029098">
    <property type="entry name" value="Acetyltransf_C"/>
</dbReference>
<evidence type="ECO:0000313" key="7">
    <source>
        <dbReference type="EMBL" id="NPE14791.1"/>
    </source>
</evidence>
<dbReference type="NCBIfam" id="NF003657">
    <property type="entry name" value="PRK05289.1"/>
    <property type="match status" value="1"/>
</dbReference>
<dbReference type="Pfam" id="PF00132">
    <property type="entry name" value="Hexapep"/>
    <property type="match status" value="2"/>
</dbReference>
<dbReference type="PANTHER" id="PTHR43480">
    <property type="entry name" value="ACYL-[ACYL-CARRIER-PROTEIN]--UDP-N-ACETYLGLUCOSAMINE O-ACYLTRANSFERASE"/>
    <property type="match status" value="1"/>
</dbReference>
<dbReference type="Pfam" id="PF13720">
    <property type="entry name" value="Acetyltransf_11"/>
    <property type="match status" value="1"/>
</dbReference>
<evidence type="ECO:0000313" key="8">
    <source>
        <dbReference type="Proteomes" id="UP001193734"/>
    </source>
</evidence>
<dbReference type="Gene3D" id="1.20.1180.10">
    <property type="entry name" value="Udp N-acetylglucosamine O-acyltransferase, C-terminal domain"/>
    <property type="match status" value="1"/>
</dbReference>
<comment type="caution">
    <text evidence="7">The sequence shown here is derived from an EMBL/GenBank/DDBJ whole genome shotgun (WGS) entry which is preliminary data.</text>
</comment>
<keyword evidence="4" id="KW-0443">Lipid metabolism</keyword>
<protein>
    <submittedName>
        <fullName evidence="7">Acyl-ACP--UDP-N-acetylglucosamine O-acyltransferase</fullName>
        <ecNumber evidence="7">2.3.1.129</ecNumber>
    </submittedName>
</protein>
<keyword evidence="1" id="KW-0444">Lipid biosynthesis</keyword>
<gene>
    <name evidence="7" type="primary">lpxA</name>
    <name evidence="7" type="ORF">HPS55_10740</name>
</gene>
<evidence type="ECO:0000256" key="4">
    <source>
        <dbReference type="ARBA" id="ARBA00023098"/>
    </source>
</evidence>
<dbReference type="PANTHER" id="PTHR43480:SF1">
    <property type="entry name" value="ACYL-[ACYL-CARRIER-PROTEIN]--UDP-N-ACETYLGLUCOSAMINE O-ACYLTRANSFERASE, MITOCHONDRIAL-RELATED"/>
    <property type="match status" value="1"/>
</dbReference>
<evidence type="ECO:0000259" key="6">
    <source>
        <dbReference type="Pfam" id="PF13720"/>
    </source>
</evidence>
<reference evidence="7 8" key="1">
    <citation type="submission" date="2020-05" db="EMBL/GenBank/DDBJ databases">
        <title>Distinct polysaccharide utilization as determinants for interspecies competition between intestinal Prevotella spp.</title>
        <authorList>
            <person name="Galvez E.J.C."/>
            <person name="Iljazovic A."/>
            <person name="Strowig T."/>
        </authorList>
    </citation>
    <scope>NUCLEOTIDE SEQUENCE [LARGE SCALE GENOMIC DNA]</scope>
    <source>
        <strain evidence="7 8">PROD</strain>
    </source>
</reference>
<evidence type="ECO:0000256" key="3">
    <source>
        <dbReference type="ARBA" id="ARBA00022679"/>
    </source>
</evidence>
<proteinExistence type="predicted"/>
<feature type="domain" description="UDP N-acetylglucosamine O-acyltransferase C-terminal" evidence="6">
    <location>
        <begin position="173"/>
        <end position="254"/>
    </location>
</feature>
<dbReference type="InterPro" id="IPR010137">
    <property type="entry name" value="Lipid_A_LpxA"/>
</dbReference>
<dbReference type="InterPro" id="IPR037157">
    <property type="entry name" value="Acetyltransf_C_sf"/>
</dbReference>
<dbReference type="EMBL" id="JABKKE010000018">
    <property type="protein sequence ID" value="NPE14791.1"/>
    <property type="molecule type" value="Genomic_DNA"/>
</dbReference>
<evidence type="ECO:0000256" key="2">
    <source>
        <dbReference type="ARBA" id="ARBA00022556"/>
    </source>
</evidence>
<accession>A0ABX2AYQ9</accession>
<dbReference type="GO" id="GO:0008780">
    <property type="term" value="F:acyl-[acyl-carrier-protein]-UDP-N-acetylglucosamine O-acyltransferase activity"/>
    <property type="evidence" value="ECO:0007669"/>
    <property type="project" value="UniProtKB-EC"/>
</dbReference>
<dbReference type="SUPFAM" id="SSF51161">
    <property type="entry name" value="Trimeric LpxA-like enzymes"/>
    <property type="match status" value="1"/>
</dbReference>
<keyword evidence="3 7" id="KW-0808">Transferase</keyword>
<dbReference type="Gene3D" id="2.160.10.10">
    <property type="entry name" value="Hexapeptide repeat proteins"/>
    <property type="match status" value="1"/>
</dbReference>
<evidence type="ECO:0000256" key="5">
    <source>
        <dbReference type="ARBA" id="ARBA00023315"/>
    </source>
</evidence>
<keyword evidence="5 7" id="KW-0012">Acyltransferase</keyword>
<dbReference type="GeneID" id="82158241"/>
<dbReference type="RefSeq" id="WP_172177213.1">
    <property type="nucleotide sequence ID" value="NZ_CASGIA010000012.1"/>
</dbReference>
<keyword evidence="8" id="KW-1185">Reference proteome</keyword>
<evidence type="ECO:0000256" key="1">
    <source>
        <dbReference type="ARBA" id="ARBA00022516"/>
    </source>
</evidence>
<dbReference type="InterPro" id="IPR001451">
    <property type="entry name" value="Hexapep"/>
</dbReference>
<keyword evidence="2" id="KW-0441">Lipid A biosynthesis</keyword>
<sequence length="257" mass="28192">MISEKAEISPKAKIGKNVTIYPFAYIEDDVEIGDNCVIFPYVSIMKGTRLGRNNKVFQNTVLGAMPQDFYYKGDDTSLIIGDDNTIRENVVINRATFSSGQTVIGNRNFLMEGVHISHDTKITDACVFGYGVKIAGDCEINNRVILSSSVIINPKVRIGTSAMISSGCRISKDVPPYIVACGNPVQYGGVNKLTLENHKVSEKVQGHIANAYRLVFHGQTSVFDAVKQIEQQVPDGDEVRTIIKFIQGTQLGIIGKM</sequence>
<dbReference type="Proteomes" id="UP001193734">
    <property type="component" value="Unassembled WGS sequence"/>
</dbReference>
<organism evidence="7 8">
    <name type="scientific">Xylanibacter rodentium</name>
    <dbReference type="NCBI Taxonomy" id="2736289"/>
    <lineage>
        <taxon>Bacteria</taxon>
        <taxon>Pseudomonadati</taxon>
        <taxon>Bacteroidota</taxon>
        <taxon>Bacteroidia</taxon>
        <taxon>Bacteroidales</taxon>
        <taxon>Prevotellaceae</taxon>
        <taxon>Xylanibacter</taxon>
    </lineage>
</organism>
<name>A0ABX2AYQ9_9BACT</name>
<dbReference type="PIRSF" id="PIRSF000456">
    <property type="entry name" value="UDP-GlcNAc_acltr"/>
    <property type="match status" value="1"/>
</dbReference>